<gene>
    <name evidence="19" type="ORF">ACEWY4_007299</name>
</gene>
<dbReference type="InterPro" id="IPR036397">
    <property type="entry name" value="RNaseH_sf"/>
</dbReference>
<evidence type="ECO:0000313" key="20">
    <source>
        <dbReference type="Proteomes" id="UP001591681"/>
    </source>
</evidence>
<evidence type="ECO:0000256" key="13">
    <source>
        <dbReference type="PROSITE-ProRule" id="PRU00047"/>
    </source>
</evidence>
<keyword evidence="4" id="KW-0548">Nucleotidyltransferase</keyword>
<dbReference type="FunFam" id="3.10.20.370:FF:000001">
    <property type="entry name" value="Retrovirus-related Pol polyprotein from transposon 17.6-like protein"/>
    <property type="match status" value="1"/>
</dbReference>
<feature type="region of interest" description="Disordered" evidence="14">
    <location>
        <begin position="1823"/>
        <end position="1842"/>
    </location>
</feature>
<dbReference type="InterPro" id="IPR001584">
    <property type="entry name" value="Integrase_cat-core"/>
</dbReference>
<feature type="domain" description="Integrase catalytic" evidence="18">
    <location>
        <begin position="1483"/>
        <end position="1640"/>
    </location>
</feature>
<feature type="region of interest" description="Disordered" evidence="14">
    <location>
        <begin position="1850"/>
        <end position="1915"/>
    </location>
</feature>
<protein>
    <recommendedName>
        <fullName evidence="12">Gypsy retrotransposon integrase-like protein 1</fullName>
        <ecNumber evidence="2">3.1.26.4</ecNumber>
    </recommendedName>
</protein>
<feature type="region of interest" description="Disordered" evidence="14">
    <location>
        <begin position="1106"/>
        <end position="1126"/>
    </location>
</feature>
<dbReference type="InterPro" id="IPR001969">
    <property type="entry name" value="Aspartic_peptidase_AS"/>
</dbReference>
<dbReference type="GO" id="GO:0008270">
    <property type="term" value="F:zinc ion binding"/>
    <property type="evidence" value="ECO:0007669"/>
    <property type="project" value="UniProtKB-KW"/>
</dbReference>
<dbReference type="Pfam" id="PF17921">
    <property type="entry name" value="Integrase_H2C2"/>
    <property type="match status" value="1"/>
</dbReference>
<dbReference type="Pfam" id="PF00665">
    <property type="entry name" value="rve"/>
    <property type="match status" value="1"/>
</dbReference>
<dbReference type="PROSITE" id="PS50175">
    <property type="entry name" value="ASP_PROT_RETROV"/>
    <property type="match status" value="1"/>
</dbReference>
<evidence type="ECO:0000256" key="7">
    <source>
        <dbReference type="ARBA" id="ARBA00022801"/>
    </source>
</evidence>
<dbReference type="PROSITE" id="PS50158">
    <property type="entry name" value="ZF_CCHC"/>
    <property type="match status" value="1"/>
</dbReference>
<dbReference type="InterPro" id="IPR021109">
    <property type="entry name" value="Peptidase_aspartic_dom_sf"/>
</dbReference>
<dbReference type="FunFam" id="1.10.340.70:FF:000001">
    <property type="entry name" value="Retrovirus-related Pol polyprotein from transposon gypsy-like Protein"/>
    <property type="match status" value="1"/>
</dbReference>
<keyword evidence="13" id="KW-0863">Zinc-finger</keyword>
<dbReference type="SUPFAM" id="SSF56672">
    <property type="entry name" value="DNA/RNA polymerases"/>
    <property type="match status" value="1"/>
</dbReference>
<feature type="domain" description="Peptidase A2" evidence="16">
    <location>
        <begin position="512"/>
        <end position="603"/>
    </location>
</feature>
<evidence type="ECO:0000259" key="16">
    <source>
        <dbReference type="PROSITE" id="PS50175"/>
    </source>
</evidence>
<keyword evidence="8" id="KW-0460">Magnesium</keyword>
<dbReference type="Gene3D" id="3.30.420.10">
    <property type="entry name" value="Ribonuclease H-like superfamily/Ribonuclease H"/>
    <property type="match status" value="1"/>
</dbReference>
<name>A0ABD1KFZ3_9TELE</name>
<dbReference type="GO" id="GO:0003964">
    <property type="term" value="F:RNA-directed DNA polymerase activity"/>
    <property type="evidence" value="ECO:0007669"/>
    <property type="project" value="UniProtKB-KW"/>
</dbReference>
<dbReference type="InterPro" id="IPR041577">
    <property type="entry name" value="RT_RNaseH_2"/>
</dbReference>
<dbReference type="PANTHER" id="PTHR37984">
    <property type="entry name" value="PROTEIN CBG26694"/>
    <property type="match status" value="1"/>
</dbReference>
<dbReference type="InterPro" id="IPR000477">
    <property type="entry name" value="RT_dom"/>
</dbReference>
<comment type="caution">
    <text evidence="19">The sequence shown here is derived from an EMBL/GenBank/DDBJ whole genome shotgun (WGS) entry which is preliminary data.</text>
</comment>
<dbReference type="Gene3D" id="3.10.10.10">
    <property type="entry name" value="HIV Type 1 Reverse Transcriptase, subunit A, domain 1"/>
    <property type="match status" value="1"/>
</dbReference>
<dbReference type="FunFam" id="3.30.420.10:FF:000032">
    <property type="entry name" value="Retrovirus-related Pol polyprotein from transposon 297-like Protein"/>
    <property type="match status" value="1"/>
</dbReference>
<evidence type="ECO:0000256" key="5">
    <source>
        <dbReference type="ARBA" id="ARBA00022722"/>
    </source>
</evidence>
<dbReference type="GO" id="GO:0015074">
    <property type="term" value="P:DNA integration"/>
    <property type="evidence" value="ECO:0007669"/>
    <property type="project" value="UniProtKB-KW"/>
</dbReference>
<dbReference type="GO" id="GO:0004523">
    <property type="term" value="F:RNA-DNA hybrid ribonuclease activity"/>
    <property type="evidence" value="ECO:0007669"/>
    <property type="project" value="UniProtKB-EC"/>
</dbReference>
<dbReference type="SUPFAM" id="SSF53098">
    <property type="entry name" value="Ribonuclease H-like"/>
    <property type="match status" value="1"/>
</dbReference>
<evidence type="ECO:0000259" key="15">
    <source>
        <dbReference type="PROSITE" id="PS50158"/>
    </source>
</evidence>
<dbReference type="EC" id="3.1.26.4" evidence="2"/>
<dbReference type="PANTHER" id="PTHR37984:SF15">
    <property type="entry name" value="INTEGRASE CATALYTIC DOMAIN-CONTAINING PROTEIN"/>
    <property type="match status" value="1"/>
</dbReference>
<evidence type="ECO:0000256" key="10">
    <source>
        <dbReference type="ARBA" id="ARBA00022908"/>
    </source>
</evidence>
<dbReference type="PROSITE" id="PS50878">
    <property type="entry name" value="RT_POL"/>
    <property type="match status" value="1"/>
</dbReference>
<evidence type="ECO:0000256" key="6">
    <source>
        <dbReference type="ARBA" id="ARBA00022759"/>
    </source>
</evidence>
<feature type="compositionally biased region" description="Acidic residues" evidence="14">
    <location>
        <begin position="1893"/>
        <end position="1909"/>
    </location>
</feature>
<evidence type="ECO:0000313" key="19">
    <source>
        <dbReference type="EMBL" id="KAL2098092.1"/>
    </source>
</evidence>
<evidence type="ECO:0000259" key="18">
    <source>
        <dbReference type="PROSITE" id="PS50994"/>
    </source>
</evidence>
<dbReference type="InterPro" id="IPR001878">
    <property type="entry name" value="Znf_CCHC"/>
</dbReference>
<feature type="compositionally biased region" description="Basic and acidic residues" evidence="14">
    <location>
        <begin position="1871"/>
        <end position="1892"/>
    </location>
</feature>
<keyword evidence="11" id="KW-0695">RNA-directed DNA polymerase</keyword>
<evidence type="ECO:0000256" key="9">
    <source>
        <dbReference type="ARBA" id="ARBA00022884"/>
    </source>
</evidence>
<dbReference type="Gene3D" id="3.30.70.270">
    <property type="match status" value="2"/>
</dbReference>
<keyword evidence="13" id="KW-0479">Metal-binding</keyword>
<keyword evidence="6" id="KW-0255">Endonuclease</keyword>
<keyword evidence="5" id="KW-0540">Nuclease</keyword>
<evidence type="ECO:0000256" key="8">
    <source>
        <dbReference type="ARBA" id="ARBA00022842"/>
    </source>
</evidence>
<proteinExistence type="inferred from homology"/>
<dbReference type="Pfam" id="PF00078">
    <property type="entry name" value="RVT_1"/>
    <property type="match status" value="1"/>
</dbReference>
<evidence type="ECO:0000256" key="14">
    <source>
        <dbReference type="SAM" id="MobiDB-lite"/>
    </source>
</evidence>
<dbReference type="CDD" id="cd00303">
    <property type="entry name" value="retropepsin_like"/>
    <property type="match status" value="1"/>
</dbReference>
<dbReference type="InterPro" id="IPR012337">
    <property type="entry name" value="RNaseH-like_sf"/>
</dbReference>
<dbReference type="PROSITE" id="PS50994">
    <property type="entry name" value="INTEGRASE"/>
    <property type="match status" value="1"/>
</dbReference>
<keyword evidence="13" id="KW-0862">Zinc</keyword>
<keyword evidence="20" id="KW-1185">Reference proteome</keyword>
<dbReference type="InterPro" id="IPR043502">
    <property type="entry name" value="DNA/RNA_pol_sf"/>
</dbReference>
<dbReference type="InterPro" id="IPR043128">
    <property type="entry name" value="Rev_trsase/Diguanyl_cyclase"/>
</dbReference>
<feature type="domain" description="CCHC-type" evidence="15">
    <location>
        <begin position="428"/>
        <end position="441"/>
    </location>
</feature>
<evidence type="ECO:0000256" key="11">
    <source>
        <dbReference type="ARBA" id="ARBA00022918"/>
    </source>
</evidence>
<dbReference type="InterPro" id="IPR041588">
    <property type="entry name" value="Integrase_H2C2"/>
</dbReference>
<dbReference type="Gene3D" id="3.10.20.370">
    <property type="match status" value="1"/>
</dbReference>
<evidence type="ECO:0000256" key="4">
    <source>
        <dbReference type="ARBA" id="ARBA00022695"/>
    </source>
</evidence>
<evidence type="ECO:0000256" key="2">
    <source>
        <dbReference type="ARBA" id="ARBA00012180"/>
    </source>
</evidence>
<sequence length="1985" mass="224416">MAELQLLCRDLKRQLYRLAAAANVEVLSRLARACQGPATGDLPGADASEVELLDFMIDFIGSDALKKMEDQGLSHLLSLRDHIDELQRPATDQVPSKRDSTAVVAATGENMDIVVPDTPPVSPAKTLSSETVATTAEQVPGLVRLSDVATFLPRREFKIQGGQLSDSDSDISYHNICKQIDEGIAQRFTESEVSRAVLRIIKPGTFKNMLLAKDILSVAELKRFLRAHLKDQSSSELFQELSNARQSDKETPQQFVYRLMGLRERVLLAAQQTDSEFQYDSKLVQGVFLHSLFQGFNERCSFVRTDIRPELSRPHLTDDAILELVSKSVNIDTERRKRFGGSTKFKVASVAAAPDCDVQDDNVQAELKANWDAIHDLTTQVSVLAKSLERMATPVDCAVVKQRAVVKTETKGRCQSCVSQGKDRCTHCFKCGQSGHRAVGCLSQSTQAGNKVRQPGQGQAETMGGSGSQATLNCLQSDAMTTPGRGNGKRERVAGLIGSKCLLNCHLSGVEVQVLLDSGAQVSVVSRSWMQEMLPEVEIQSIESLLADHKLHVTAANGTEIPFEGWVSLLLEIRSGKGGEIAINVPMLVVTSYVDHPLVGFNVIEEIIRESAQKTVSLCDLLSEAMSVQRKTAECLVSTVQEVLEVPSMSVVRMGKIGVTVNGGQLLDVQCRFKPLPEGGGMMFEPCFEGTIPAGLEALPALVDVHDGASKSVLVPVYNTTQHDIFLPQRTVLGTLEPIVDSKPVDAGLMFQKPDSQKPDCGSYSPSVYVTSAERVPRDDSKLWHPPVDLSHLPWAQQEIVRQMLYEESDVFAEEDGDIGCIPKLKLKINLSDNHPVQRSYNSIPKPLLREVKDYVQNLLDRGWVRKSESAYSSPVVCVRKKDSSLRLCVDYRDLNRKTMPDRHPLPRIQDLLDRVGGNSWFSILDQGSAYHQGFVSEESRQLTAFSTPWGLYEWVRIPFGLTNAPAAFQRCMEEVLEGIRDESCVPYLDDVLCYSKTFEDHVKDLRQVLCRMREHGIKLRPKKCEIFKRQVRYIGRLISEDGIQMDPHDVEAVRALQEKQPCTVGDVRRLLGFLSYYRSFIQDFSRLARPLFELLCSPEASVELTRPRSRGARTRSNQKQGGQLPSRTPIVWTAVHQEVVSRLIEMLTNPPILAYPNFDLPFVLHTDASNEGLGAVLYQHQDGKLRVIGYGSRTLTPAERNYHLHSGKLEFLALKWAICDKFRDYLYYAPSFTVYTDNNPLTYVLSTARLNAVGHRWVGELADFHFDIKYRPGKMNADADTLSRYPLKLQDHLDEHTQSLSPETVSAVWQGSRAVKDDDVPVAAVLQLSHDSKMDVPINNVASVTPENLKLAQYEDPAIKNMLLRKQSGWIPNHKDKELMTPEERRLLYEWNKLSVENEILYRTSGKYRQLVLPRKLKTVVLKSLHDEMGHVGADKVIHLARERFYWPFMQREIEEYVTRKCTCIKQKHPNVHQKAPMGHLTSSAPFELVCVDYLHLETSKGGYEYILVLVDHFTRFVQAYATRNKSGKTAAEKIFQDFIPRFGYPEKLHHDQGREFENALFHRLQQLSGISHSRTTPYHPQGNPVERVNRTLLQMLRTLHEEKKSDWKEHLPHIVHAYNCTRHEATGYSPFFLLYGRAPRLPIDLLFGIQSSTETPDRKNFAEKWAMRMREAYQIAAQNSQKSSAKGKKYYDRAIRGFILQAGDRVLVRNLSERGGPGKLRAYWEKTVYRVLERIGDGPVYKVQPERGSRGTRVLHRNLLLPVNDLPIENELPEQRVPVKERQKRQQPVQPVEAGSSDEEGFTYCEGSADEIPVYSFKRERSHGVNRLPEVADAQPALRPTAREFRPVHTHQEQPMLEDAVETEVLDQSQHEEMSDGCCAERHEDERVIDDGDSEERSEEGQDEEEREGVRRSSRIVRPKEILTYDTLGQPVYRHCRADANTLMSVPDYPFPVMQGFTPYYIPQLYYLCSIPHQYPHSNYYSC</sequence>
<dbReference type="CDD" id="cd09274">
    <property type="entry name" value="RNase_HI_RT_Ty3"/>
    <property type="match status" value="1"/>
</dbReference>
<dbReference type="EMBL" id="JBHFQA010000006">
    <property type="protein sequence ID" value="KAL2098092.1"/>
    <property type="molecule type" value="Genomic_DNA"/>
</dbReference>
<dbReference type="InterPro" id="IPR050951">
    <property type="entry name" value="Retrovirus_Pol_polyprotein"/>
</dbReference>
<organism evidence="19 20">
    <name type="scientific">Coilia grayii</name>
    <name type="common">Gray's grenadier anchovy</name>
    <dbReference type="NCBI Taxonomy" id="363190"/>
    <lineage>
        <taxon>Eukaryota</taxon>
        <taxon>Metazoa</taxon>
        <taxon>Chordata</taxon>
        <taxon>Craniata</taxon>
        <taxon>Vertebrata</taxon>
        <taxon>Euteleostomi</taxon>
        <taxon>Actinopterygii</taxon>
        <taxon>Neopterygii</taxon>
        <taxon>Teleostei</taxon>
        <taxon>Clupei</taxon>
        <taxon>Clupeiformes</taxon>
        <taxon>Clupeoidei</taxon>
        <taxon>Engraulidae</taxon>
        <taxon>Coilinae</taxon>
        <taxon>Coilia</taxon>
    </lineage>
</organism>
<dbReference type="CDD" id="cd01647">
    <property type="entry name" value="RT_LTR"/>
    <property type="match status" value="1"/>
</dbReference>
<accession>A0ABD1KFZ3</accession>
<dbReference type="Gene3D" id="1.10.340.70">
    <property type="match status" value="1"/>
</dbReference>
<dbReference type="PROSITE" id="PS00141">
    <property type="entry name" value="ASP_PROTEASE"/>
    <property type="match status" value="1"/>
</dbReference>
<keyword evidence="3" id="KW-0808">Transferase</keyword>
<keyword evidence="10" id="KW-0229">DNA integration</keyword>
<dbReference type="InterPro" id="IPR001995">
    <property type="entry name" value="Peptidase_A2_cat"/>
</dbReference>
<dbReference type="GO" id="GO:0003723">
    <property type="term" value="F:RNA binding"/>
    <property type="evidence" value="ECO:0007669"/>
    <property type="project" value="UniProtKB-KW"/>
</dbReference>
<dbReference type="Proteomes" id="UP001591681">
    <property type="component" value="Unassembled WGS sequence"/>
</dbReference>
<feature type="domain" description="Reverse transcriptase" evidence="17">
    <location>
        <begin position="860"/>
        <end position="1039"/>
    </location>
</feature>
<comment type="similarity">
    <text evidence="1">Belongs to the beta type-B retroviral polymerase family. HERV class-II K(HML-2) pol subfamily.</text>
</comment>
<dbReference type="SUPFAM" id="SSF50630">
    <property type="entry name" value="Acid proteases"/>
    <property type="match status" value="1"/>
</dbReference>
<reference evidence="19 20" key="1">
    <citation type="submission" date="2024-09" db="EMBL/GenBank/DDBJ databases">
        <title>A chromosome-level genome assembly of Gray's grenadier anchovy, Coilia grayii.</title>
        <authorList>
            <person name="Fu Z."/>
        </authorList>
    </citation>
    <scope>NUCLEOTIDE SEQUENCE [LARGE SCALE GENOMIC DNA]</scope>
    <source>
        <strain evidence="19">G4</strain>
        <tissue evidence="19">Muscle</tissue>
    </source>
</reference>
<keyword evidence="7" id="KW-0378">Hydrolase</keyword>
<evidence type="ECO:0000259" key="17">
    <source>
        <dbReference type="PROSITE" id="PS50878"/>
    </source>
</evidence>
<keyword evidence="9" id="KW-0694">RNA-binding</keyword>
<evidence type="ECO:0000256" key="3">
    <source>
        <dbReference type="ARBA" id="ARBA00022679"/>
    </source>
</evidence>
<feature type="compositionally biased region" description="Polar residues" evidence="14">
    <location>
        <begin position="1115"/>
        <end position="1126"/>
    </location>
</feature>
<evidence type="ECO:0000256" key="1">
    <source>
        <dbReference type="ARBA" id="ARBA00010879"/>
    </source>
</evidence>
<evidence type="ECO:0000256" key="12">
    <source>
        <dbReference type="ARBA" id="ARBA00039658"/>
    </source>
</evidence>
<feature type="region of interest" description="Disordered" evidence="14">
    <location>
        <begin position="1774"/>
        <end position="1803"/>
    </location>
</feature>
<dbReference type="Pfam" id="PF17919">
    <property type="entry name" value="RT_RNaseH_2"/>
    <property type="match status" value="1"/>
</dbReference>